<dbReference type="GO" id="GO:0052572">
    <property type="term" value="P:response to host immune response"/>
    <property type="evidence" value="ECO:0007669"/>
    <property type="project" value="TreeGrafter"/>
</dbReference>
<dbReference type="SUPFAM" id="SSF140459">
    <property type="entry name" value="PE/PPE dimer-like"/>
    <property type="match status" value="1"/>
</dbReference>
<dbReference type="Gene3D" id="1.20.1260.20">
    <property type="entry name" value="PPE superfamily"/>
    <property type="match status" value="1"/>
</dbReference>
<reference evidence="4 5" key="1">
    <citation type="submission" date="2020-05" db="EMBL/GenBank/DDBJ databases">
        <title>MicrobeNet Type strains.</title>
        <authorList>
            <person name="Nicholson A.C."/>
        </authorList>
    </citation>
    <scope>NUCLEOTIDE SEQUENCE [LARGE SCALE GENOMIC DNA]</scope>
    <source>
        <strain evidence="4 5">JCM 3224</strain>
    </source>
</reference>
<feature type="compositionally biased region" description="Low complexity" evidence="2">
    <location>
        <begin position="232"/>
        <end position="245"/>
    </location>
</feature>
<dbReference type="InterPro" id="IPR000030">
    <property type="entry name" value="PPE_dom"/>
</dbReference>
<evidence type="ECO:0000313" key="5">
    <source>
        <dbReference type="Proteomes" id="UP000586827"/>
    </source>
</evidence>
<evidence type="ECO:0000256" key="1">
    <source>
        <dbReference type="ARBA" id="ARBA00010652"/>
    </source>
</evidence>
<protein>
    <submittedName>
        <fullName evidence="4">PPE family protein</fullName>
    </submittedName>
</protein>
<feature type="domain" description="PPE" evidence="3">
    <location>
        <begin position="20"/>
        <end position="186"/>
    </location>
</feature>
<dbReference type="Proteomes" id="UP000586827">
    <property type="component" value="Unassembled WGS sequence"/>
</dbReference>
<feature type="compositionally biased region" description="Polar residues" evidence="2">
    <location>
        <begin position="261"/>
        <end position="273"/>
    </location>
</feature>
<feature type="region of interest" description="Disordered" evidence="2">
    <location>
        <begin position="206"/>
        <end position="273"/>
    </location>
</feature>
<dbReference type="EMBL" id="JABELX010000009">
    <property type="protein sequence ID" value="NNH73233.1"/>
    <property type="molecule type" value="Genomic_DNA"/>
</dbReference>
<gene>
    <name evidence="4" type="ORF">HLB23_25815</name>
</gene>
<evidence type="ECO:0000313" key="4">
    <source>
        <dbReference type="EMBL" id="NNH73233.1"/>
    </source>
</evidence>
<dbReference type="PANTHER" id="PTHR46766:SF1">
    <property type="entry name" value="GLUTAMINE-RICH PROTEIN 2"/>
    <property type="match status" value="1"/>
</dbReference>
<dbReference type="PANTHER" id="PTHR46766">
    <property type="entry name" value="GLUTAMINE-RICH PROTEIN 2"/>
    <property type="match status" value="1"/>
</dbReference>
<evidence type="ECO:0000259" key="3">
    <source>
        <dbReference type="Pfam" id="PF00823"/>
    </source>
</evidence>
<feature type="compositionally biased region" description="Low complexity" evidence="2">
    <location>
        <begin position="367"/>
        <end position="388"/>
    </location>
</feature>
<organism evidence="4 5">
    <name type="scientific">Nocardia uniformis</name>
    <dbReference type="NCBI Taxonomy" id="53432"/>
    <lineage>
        <taxon>Bacteria</taxon>
        <taxon>Bacillati</taxon>
        <taxon>Actinomycetota</taxon>
        <taxon>Actinomycetes</taxon>
        <taxon>Mycobacteriales</taxon>
        <taxon>Nocardiaceae</taxon>
        <taxon>Nocardia</taxon>
    </lineage>
</organism>
<comment type="similarity">
    <text evidence="1">Belongs to the mycobacterial PPE family.</text>
</comment>
<proteinExistence type="inferred from homology"/>
<sequence length="468" mass="47078">MTSPFALMQAIQMVFTPFEFAALPPEVNSFRLSAGPGPTPMVATSAGYKTLGVTFSGTAQSAEASITSMEMTWQGLSGERAATAFRGHSRWLQREAEAAIESAKCASGIAKANMQARATMPPLSVIQANRAVSAALATATAQGGPLAVATGAVLAANELIYMAMWTAAAASMTTYSASTAGFLAQLPAVIPPPPIVDPSALGDVTPYSSLLSPGTPPGTETLGGPGGGQGVGPSAPTGGQSVPTGGQSGPTGGQSGPTSQAPGPSSQPVPDAQNALSNVDQAIQSLPDPLAEGAGMGNYGEGFSEQSGFPGTSTESPTLAAMSGGAGSAVAMGLMRGGFGAMSGASTGFRMPSNWPAGVGTAFGAPAQATGAPPARTAPRRGVTAPTARMRRRRRDDEEERKSKVFVPGEPVEVPVLDKPLVVGVIEYADSEDERDSESARIVNVAAGVIGVDDELEGAESASSKRPR</sequence>
<accession>A0A849C3C5</accession>
<evidence type="ECO:0000256" key="2">
    <source>
        <dbReference type="SAM" id="MobiDB-lite"/>
    </source>
</evidence>
<dbReference type="AlphaFoldDB" id="A0A849C3C5"/>
<feature type="compositionally biased region" description="Gly residues" evidence="2">
    <location>
        <begin position="246"/>
        <end position="255"/>
    </location>
</feature>
<feature type="compositionally biased region" description="Gly residues" evidence="2">
    <location>
        <begin position="221"/>
        <end position="231"/>
    </location>
</feature>
<feature type="region of interest" description="Disordered" evidence="2">
    <location>
        <begin position="367"/>
        <end position="404"/>
    </location>
</feature>
<dbReference type="InterPro" id="IPR038332">
    <property type="entry name" value="PPE_sf"/>
</dbReference>
<keyword evidence="5" id="KW-1185">Reference proteome</keyword>
<dbReference type="Pfam" id="PF00823">
    <property type="entry name" value="PPE"/>
    <property type="match status" value="1"/>
</dbReference>
<comment type="caution">
    <text evidence="4">The sequence shown here is derived from an EMBL/GenBank/DDBJ whole genome shotgun (WGS) entry which is preliminary data.</text>
</comment>
<dbReference type="RefSeq" id="WP_084522059.1">
    <property type="nucleotide sequence ID" value="NZ_JABELX010000009.1"/>
</dbReference>
<feature type="region of interest" description="Disordered" evidence="2">
    <location>
        <begin position="288"/>
        <end position="323"/>
    </location>
</feature>
<feature type="compositionally biased region" description="Polar residues" evidence="2">
    <location>
        <begin position="304"/>
        <end position="317"/>
    </location>
</feature>
<name>A0A849C3C5_9NOCA</name>